<keyword evidence="4" id="KW-1185">Reference proteome</keyword>
<feature type="domain" description="DUF4382" evidence="2">
    <location>
        <begin position="34"/>
        <end position="180"/>
    </location>
</feature>
<dbReference type="InterPro" id="IPR025491">
    <property type="entry name" value="DUF4382"/>
</dbReference>
<dbReference type="RefSeq" id="WP_212593954.1">
    <property type="nucleotide sequence ID" value="NZ_CP073587.1"/>
</dbReference>
<dbReference type="Pfam" id="PF14321">
    <property type="entry name" value="DUF4382"/>
    <property type="match status" value="1"/>
</dbReference>
<name>A0ABX7YQ88_9GAMM</name>
<evidence type="ECO:0000313" key="4">
    <source>
        <dbReference type="Proteomes" id="UP000679575"/>
    </source>
</evidence>
<reference evidence="3 4" key="1">
    <citation type="submission" date="2021-04" db="EMBL/GenBank/DDBJ databases">
        <title>Novel species identification of genus Shewanella.</title>
        <authorList>
            <person name="Liu G."/>
        </authorList>
    </citation>
    <scope>NUCLEOTIDE SEQUENCE [LARGE SCALE GENOMIC DNA]</scope>
    <source>
        <strain evidence="3 4">FJAT-54481</strain>
    </source>
</reference>
<keyword evidence="1" id="KW-0732">Signal</keyword>
<protein>
    <submittedName>
        <fullName evidence="3">DUF4382 domain-containing protein</fullName>
    </submittedName>
</protein>
<dbReference type="EMBL" id="CP073587">
    <property type="protein sequence ID" value="QUN04902.1"/>
    <property type="molecule type" value="Genomic_DNA"/>
</dbReference>
<proteinExistence type="predicted"/>
<feature type="chain" id="PRO_5046366257" evidence="1">
    <location>
        <begin position="21"/>
        <end position="328"/>
    </location>
</feature>
<evidence type="ECO:0000259" key="2">
    <source>
        <dbReference type="Pfam" id="PF14321"/>
    </source>
</evidence>
<dbReference type="PROSITE" id="PS51257">
    <property type="entry name" value="PROKAR_LIPOPROTEIN"/>
    <property type="match status" value="1"/>
</dbReference>
<organism evidence="3 4">
    <name type="scientific">Shewanella yunxiaonensis</name>
    <dbReference type="NCBI Taxonomy" id="2829809"/>
    <lineage>
        <taxon>Bacteria</taxon>
        <taxon>Pseudomonadati</taxon>
        <taxon>Pseudomonadota</taxon>
        <taxon>Gammaproteobacteria</taxon>
        <taxon>Alteromonadales</taxon>
        <taxon>Shewanellaceae</taxon>
        <taxon>Shewanella</taxon>
    </lineage>
</organism>
<feature type="signal peptide" evidence="1">
    <location>
        <begin position="1"/>
        <end position="20"/>
    </location>
</feature>
<accession>A0ABX7YQ88</accession>
<evidence type="ECO:0000313" key="3">
    <source>
        <dbReference type="EMBL" id="QUN04902.1"/>
    </source>
</evidence>
<dbReference type="Proteomes" id="UP000679575">
    <property type="component" value="Chromosome"/>
</dbReference>
<gene>
    <name evidence="3" type="ORF">KDN34_11715</name>
</gene>
<sequence>MKHSKLFYLTPVVASMMLVACGGSDTTDPTKNMAKVSFSVSDAPVDSAQKVVIAFDQIELVKSGQDNIVLDVSGPNGESYRQLDLMQYQGTDSAMIITDQPIPTGTYDNLILHILDESTGSDLSYVVDDNGQIPLKQPSQKLQLGGFTVGQDSVQSFTIEFDLRQSLVENSNGARYNLKPHGVKILNNAAVAAVYGNVDINLFGANGCNADTGNFVYVYPGHSLDSSKLADNYDPDTNTATLPEGIIEPYASTGVTWDSGNYGSYSFGYLPTGDYTVAFTCSAENDEPSQYDGIVIPNPTEQLHEISVVAGQDVQQDFNAVVAPTTAQ</sequence>
<evidence type="ECO:0000256" key="1">
    <source>
        <dbReference type="SAM" id="SignalP"/>
    </source>
</evidence>